<reference evidence="3 5" key="3">
    <citation type="journal article" date="2016" name="Proc. Natl. Acad. Sci. U.S.A.">
        <title>Comparative genomics of biotechnologically important yeasts.</title>
        <authorList>
            <person name="Riley R."/>
            <person name="Haridas S."/>
            <person name="Wolfe K.H."/>
            <person name="Lopes M.R."/>
            <person name="Hittinger C.T."/>
            <person name="Goeker M."/>
            <person name="Salamov A.A."/>
            <person name="Wisecaver J.H."/>
            <person name="Long T.M."/>
            <person name="Calvey C.H."/>
            <person name="Aerts A.L."/>
            <person name="Barry K.W."/>
            <person name="Choi C."/>
            <person name="Clum A."/>
            <person name="Coughlan A.Y."/>
            <person name="Deshpande S."/>
            <person name="Douglass A.P."/>
            <person name="Hanson S.J."/>
            <person name="Klenk H.-P."/>
            <person name="LaButti K.M."/>
            <person name="Lapidus A."/>
            <person name="Lindquist E.A."/>
            <person name="Lipzen A.M."/>
            <person name="Meier-Kolthoff J.P."/>
            <person name="Ohm R.A."/>
            <person name="Otillar R.P."/>
            <person name="Pangilinan J.L."/>
            <person name="Peng Y."/>
            <person name="Rokas A."/>
            <person name="Rosa C.A."/>
            <person name="Scheuner C."/>
            <person name="Sibirny A.A."/>
            <person name="Slot J.C."/>
            <person name="Stielow J.B."/>
            <person name="Sun H."/>
            <person name="Kurtzman C.P."/>
            <person name="Blackwell M."/>
            <person name="Grigoriev I.V."/>
            <person name="Jeffries T.W."/>
        </authorList>
    </citation>
    <scope>NUCLEOTIDE SEQUENCE [LARGE SCALE GENOMIC DNA]</scope>
    <source>
        <strain evidence="5">ATCC 18201 / CBS 1600 / BCRC 20928 / JCM 3617 / NBRC 0987 / NRRL Y-1542</strain>
        <strain evidence="3">NRRL Y-1542</strain>
    </source>
</reference>
<evidence type="ECO:0000313" key="4">
    <source>
        <dbReference type="Proteomes" id="UP000038830"/>
    </source>
</evidence>
<evidence type="ECO:0000313" key="5">
    <source>
        <dbReference type="Proteomes" id="UP000094389"/>
    </source>
</evidence>
<reference evidence="2" key="1">
    <citation type="submission" date="2014-12" db="EMBL/GenBank/DDBJ databases">
        <authorList>
            <person name="Jaenicke S."/>
        </authorList>
    </citation>
    <scope>NUCLEOTIDE SEQUENCE [LARGE SCALE GENOMIC DNA]</scope>
    <source>
        <strain evidence="2">CBS1600</strain>
    </source>
</reference>
<reference evidence="4" key="2">
    <citation type="journal article" date="2015" name="J. Biotechnol.">
        <title>The structure of the Cyberlindnera jadinii genome and its relation to Candida utilis analyzed by the occurrence of single nucleotide polymorphisms.</title>
        <authorList>
            <person name="Rupp O."/>
            <person name="Brinkrolf K."/>
            <person name="Buerth C."/>
            <person name="Kunigo M."/>
            <person name="Schneider J."/>
            <person name="Jaenicke S."/>
            <person name="Goesmann A."/>
            <person name="Puehler A."/>
            <person name="Jaeger K.-E."/>
            <person name="Ernst J.F."/>
        </authorList>
    </citation>
    <scope>NUCLEOTIDE SEQUENCE [LARGE SCALE GENOMIC DNA]</scope>
    <source>
        <strain evidence="4">ATCC 18201 / CBS 1600 / BCRC 20928 / JCM 3617 / NBRC 0987 / NRRL Y-1542</strain>
    </source>
</reference>
<dbReference type="EMBL" id="KV453942">
    <property type="protein sequence ID" value="ODV71328.1"/>
    <property type="molecule type" value="Genomic_DNA"/>
</dbReference>
<organism evidence="2 4">
    <name type="scientific">Cyberlindnera jadinii (strain ATCC 18201 / CBS 1600 / BCRC 20928 / JCM 3617 / NBRC 0987 / NRRL Y-1542)</name>
    <name type="common">Torula yeast</name>
    <name type="synonym">Candida utilis</name>
    <dbReference type="NCBI Taxonomy" id="983966"/>
    <lineage>
        <taxon>Eukaryota</taxon>
        <taxon>Fungi</taxon>
        <taxon>Dikarya</taxon>
        <taxon>Ascomycota</taxon>
        <taxon>Saccharomycotina</taxon>
        <taxon>Saccharomycetes</taxon>
        <taxon>Phaffomycetales</taxon>
        <taxon>Phaffomycetaceae</taxon>
        <taxon>Cyberlindnera</taxon>
    </lineage>
</organism>
<dbReference type="EMBL" id="CDQK01000007">
    <property type="protein sequence ID" value="CEP24841.1"/>
    <property type="molecule type" value="Genomic_DNA"/>
</dbReference>
<evidence type="ECO:0000256" key="1">
    <source>
        <dbReference type="SAM" id="MobiDB-lite"/>
    </source>
</evidence>
<feature type="compositionally biased region" description="Basic and acidic residues" evidence="1">
    <location>
        <begin position="81"/>
        <end position="93"/>
    </location>
</feature>
<evidence type="ECO:0000313" key="2">
    <source>
        <dbReference type="EMBL" id="CEP24841.1"/>
    </source>
</evidence>
<accession>A0A1E4RVP1</accession>
<accession>A0A0H5C911</accession>
<evidence type="ECO:0000313" key="3">
    <source>
        <dbReference type="EMBL" id="ODV71328.1"/>
    </source>
</evidence>
<dbReference type="Proteomes" id="UP000094389">
    <property type="component" value="Unassembled WGS sequence"/>
</dbReference>
<dbReference type="RefSeq" id="XP_020068367.1">
    <property type="nucleotide sequence ID" value="XM_020217679.1"/>
</dbReference>
<keyword evidence="5" id="KW-1185">Reference proteome</keyword>
<proteinExistence type="predicted"/>
<dbReference type="GeneID" id="30992075"/>
<dbReference type="OMA" id="CQMASTL"/>
<dbReference type="AlphaFoldDB" id="A0A0H5C911"/>
<sequence length="161" mass="17672">MMFPFSLFQLKQAEHKPADAASKETLTPESRVIALSKVDHDGFIDVDLKQLSYAEVAALKLGEGLKPASRAKTRAKTSTAQREDGGVRGERSGEQVIEASELGKDISDVQMAEAIARDAMMRSAAMYDADDDEAQLLDLEEFKRVSKKKAKKLNKRGKGSK</sequence>
<name>A0A0H5C911_CYBJN</name>
<dbReference type="Proteomes" id="UP000038830">
    <property type="component" value="Unassembled WGS sequence"/>
</dbReference>
<gene>
    <name evidence="2" type="ORF">BN1211_5767</name>
    <name evidence="3" type="ORF">CYBJADRAFT_36671</name>
</gene>
<feature type="region of interest" description="Disordered" evidence="1">
    <location>
        <begin position="67"/>
        <end position="102"/>
    </location>
</feature>
<dbReference type="OrthoDB" id="4083131at2759"/>
<protein>
    <submittedName>
        <fullName evidence="2">Uncharacterized protein</fullName>
    </submittedName>
</protein>